<reference evidence="4" key="2">
    <citation type="submission" date="2025-08" db="UniProtKB">
        <authorList>
            <consortium name="RefSeq"/>
        </authorList>
    </citation>
    <scope>IDENTIFICATION</scope>
    <source>
        <tissue evidence="4">Leaf</tissue>
    </source>
</reference>
<dbReference type="InterPro" id="IPR036047">
    <property type="entry name" value="F-box-like_dom_sf"/>
</dbReference>
<evidence type="ECO:0000313" key="3">
    <source>
        <dbReference type="Proteomes" id="UP000813463"/>
    </source>
</evidence>
<feature type="domain" description="F-box" evidence="1">
    <location>
        <begin position="27"/>
        <end position="58"/>
    </location>
</feature>
<dbReference type="PANTHER" id="PTHR31672:SF13">
    <property type="entry name" value="F-BOX PROTEIN CPR30-LIKE"/>
    <property type="match status" value="1"/>
</dbReference>
<protein>
    <submittedName>
        <fullName evidence="4">F-box protein At5g49610</fullName>
    </submittedName>
</protein>
<dbReference type="Pfam" id="PF07734">
    <property type="entry name" value="FBA_1"/>
    <property type="match status" value="1"/>
</dbReference>
<dbReference type="RefSeq" id="XP_021850038.1">
    <property type="nucleotide sequence ID" value="XM_021994346.2"/>
</dbReference>
<evidence type="ECO:0000259" key="2">
    <source>
        <dbReference type="Pfam" id="PF07734"/>
    </source>
</evidence>
<dbReference type="GO" id="GO:0031146">
    <property type="term" value="P:SCF-dependent proteasomal ubiquitin-dependent protein catabolic process"/>
    <property type="evidence" value="ECO:0000318"/>
    <property type="project" value="GO_Central"/>
</dbReference>
<dbReference type="InterPro" id="IPR017451">
    <property type="entry name" value="F-box-assoc_interact_dom"/>
</dbReference>
<dbReference type="InterPro" id="IPR006527">
    <property type="entry name" value="F-box-assoc_dom_typ1"/>
</dbReference>
<dbReference type="InterPro" id="IPR001810">
    <property type="entry name" value="F-box_dom"/>
</dbReference>
<reference evidence="3" key="1">
    <citation type="journal article" date="2021" name="Nat. Commun.">
        <title>Genomic analyses provide insights into spinach domestication and the genetic basis of agronomic traits.</title>
        <authorList>
            <person name="Cai X."/>
            <person name="Sun X."/>
            <person name="Xu C."/>
            <person name="Sun H."/>
            <person name="Wang X."/>
            <person name="Ge C."/>
            <person name="Zhang Z."/>
            <person name="Wang Q."/>
            <person name="Fei Z."/>
            <person name="Jiao C."/>
            <person name="Wang Q."/>
        </authorList>
    </citation>
    <scope>NUCLEOTIDE SEQUENCE [LARGE SCALE GENOMIC DNA]</scope>
    <source>
        <strain evidence="3">cv. Varoflay</strain>
    </source>
</reference>
<name>A0A9R0IJC6_SPIOL</name>
<organism evidence="3 4">
    <name type="scientific">Spinacia oleracea</name>
    <name type="common">Spinach</name>
    <dbReference type="NCBI Taxonomy" id="3562"/>
    <lineage>
        <taxon>Eukaryota</taxon>
        <taxon>Viridiplantae</taxon>
        <taxon>Streptophyta</taxon>
        <taxon>Embryophyta</taxon>
        <taxon>Tracheophyta</taxon>
        <taxon>Spermatophyta</taxon>
        <taxon>Magnoliopsida</taxon>
        <taxon>eudicotyledons</taxon>
        <taxon>Gunneridae</taxon>
        <taxon>Pentapetalae</taxon>
        <taxon>Caryophyllales</taxon>
        <taxon>Chenopodiaceae</taxon>
        <taxon>Chenopodioideae</taxon>
        <taxon>Anserineae</taxon>
        <taxon>Spinacia</taxon>
    </lineage>
</organism>
<dbReference type="KEGG" id="soe:110789649"/>
<evidence type="ECO:0000313" key="4">
    <source>
        <dbReference type="RefSeq" id="XP_021850038.1"/>
    </source>
</evidence>
<dbReference type="AlphaFoldDB" id="A0A9R0IJC6"/>
<proteinExistence type="predicted"/>
<accession>A0A9R0IJC6</accession>
<dbReference type="Proteomes" id="UP000813463">
    <property type="component" value="Chromosome 1"/>
</dbReference>
<dbReference type="OrthoDB" id="1916346at2759"/>
<dbReference type="GO" id="GO:0006355">
    <property type="term" value="P:regulation of DNA-templated transcription"/>
    <property type="evidence" value="ECO:0000318"/>
    <property type="project" value="GO_Central"/>
</dbReference>
<dbReference type="NCBIfam" id="TIGR01640">
    <property type="entry name" value="F_box_assoc_1"/>
    <property type="match status" value="1"/>
</dbReference>
<dbReference type="InterPro" id="IPR050796">
    <property type="entry name" value="SCF_F-box_component"/>
</dbReference>
<dbReference type="GO" id="GO:0004842">
    <property type="term" value="F:ubiquitin-protein transferase activity"/>
    <property type="evidence" value="ECO:0000318"/>
    <property type="project" value="GO_Central"/>
</dbReference>
<dbReference type="SUPFAM" id="SSF81383">
    <property type="entry name" value="F-box domain"/>
    <property type="match status" value="1"/>
</dbReference>
<dbReference type="PANTHER" id="PTHR31672">
    <property type="entry name" value="BNACNNG10540D PROTEIN"/>
    <property type="match status" value="1"/>
</dbReference>
<gene>
    <name evidence="4" type="primary">LOC110789649</name>
</gene>
<dbReference type="GeneID" id="110789649"/>
<dbReference type="GO" id="GO:0000151">
    <property type="term" value="C:ubiquitin ligase complex"/>
    <property type="evidence" value="ECO:0000318"/>
    <property type="project" value="GO_Central"/>
</dbReference>
<feature type="domain" description="F-box associated beta-propeller type 1" evidence="2">
    <location>
        <begin position="111"/>
        <end position="367"/>
    </location>
</feature>
<keyword evidence="3" id="KW-1185">Reference proteome</keyword>
<dbReference type="Pfam" id="PF00646">
    <property type="entry name" value="F-box"/>
    <property type="match status" value="1"/>
</dbReference>
<sequence length="369" mass="41467">MDKGKNPGKSKVVSKPEKIYRELREIIQEEALRFLPAKSLCKFKAVCRDWNRQISTPFFEHSQSFAFRSISGLFCQSLDGSISFISLDPISFGIPDPSLKFLPEPVDLIASSHGLLCCRGRTEEKAYYICNPVNQHWKKLPNPEANHGQNPLLVLVFEPSLLNFVADYKLLCAFPSTDFDGAYEFEIYSSIENSWKISSEIWFGENGRILKTGGVHVNGVVYWSSNSYSIIGFDLKKQRVKVFSAYDMYGSNTLYMIDKKLCVSIRKGSELTTWVLSNEYANTMHMEARSQTWKQKKVVLSNAGGDSGGATHDSEGIVLAVGSDVIVYPKGSKIFIYGLRTKEATEVSSKAEFILENVYVPYVNSLVCL</sequence>
<evidence type="ECO:0000259" key="1">
    <source>
        <dbReference type="Pfam" id="PF00646"/>
    </source>
</evidence>